<dbReference type="Pfam" id="PF22699">
    <property type="entry name" value="GMIP-like_FCH"/>
    <property type="match status" value="1"/>
</dbReference>
<dbReference type="FunFam" id="1.20.1270.60:FF:000016">
    <property type="entry name" value="FCH domain only protein 2"/>
    <property type="match status" value="1"/>
</dbReference>
<name>A0A8C5PT40_9ANUR</name>
<keyword evidence="5" id="KW-0472">Membrane</keyword>
<dbReference type="InterPro" id="IPR018808">
    <property type="entry name" value="Muniscin_C"/>
</dbReference>
<dbReference type="Ensembl" id="ENSLLET00000028621.1">
    <property type="protein sequence ID" value="ENSLLEP00000027543.1"/>
    <property type="gene ID" value="ENSLLEG00000017467.1"/>
</dbReference>
<comment type="subcellular location">
    <subcellularLocation>
        <location evidence="1">Membrane</location>
        <location evidence="1">Clathrin-coated pit</location>
        <topology evidence="1">Peripheral membrane protein</topology>
        <orientation evidence="1">Cytoplasmic side</orientation>
    </subcellularLocation>
</comment>
<dbReference type="CDD" id="cd07674">
    <property type="entry name" value="F-BAR_FCHO1"/>
    <property type="match status" value="1"/>
</dbReference>
<evidence type="ECO:0000256" key="5">
    <source>
        <dbReference type="ARBA" id="ARBA00023136"/>
    </source>
</evidence>
<dbReference type="GO" id="GO:0005905">
    <property type="term" value="C:clathrin-coated pit"/>
    <property type="evidence" value="ECO:0007669"/>
    <property type="project" value="UniProtKB-SubCell"/>
</dbReference>
<evidence type="ECO:0000259" key="10">
    <source>
        <dbReference type="PROSITE" id="PS51741"/>
    </source>
</evidence>
<feature type="compositionally biased region" description="Basic and acidic residues" evidence="8">
    <location>
        <begin position="294"/>
        <end position="304"/>
    </location>
</feature>
<keyword evidence="6" id="KW-0168">Coated pit</keyword>
<feature type="compositionally biased region" description="Low complexity" evidence="8">
    <location>
        <begin position="476"/>
        <end position="485"/>
    </location>
</feature>
<organism evidence="11 12">
    <name type="scientific">Leptobrachium leishanense</name>
    <name type="common">Leishan spiny toad</name>
    <dbReference type="NCBI Taxonomy" id="445787"/>
    <lineage>
        <taxon>Eukaryota</taxon>
        <taxon>Metazoa</taxon>
        <taxon>Chordata</taxon>
        <taxon>Craniata</taxon>
        <taxon>Vertebrata</taxon>
        <taxon>Euteleostomi</taxon>
        <taxon>Amphibia</taxon>
        <taxon>Batrachia</taxon>
        <taxon>Anura</taxon>
        <taxon>Pelobatoidea</taxon>
        <taxon>Megophryidae</taxon>
        <taxon>Leptobrachium</taxon>
    </lineage>
</organism>
<dbReference type="SMART" id="SM00055">
    <property type="entry name" value="FCH"/>
    <property type="match status" value="1"/>
</dbReference>
<dbReference type="GeneTree" id="ENSGT00940000160489"/>
<dbReference type="GO" id="GO:0005886">
    <property type="term" value="C:plasma membrane"/>
    <property type="evidence" value="ECO:0007669"/>
    <property type="project" value="TreeGrafter"/>
</dbReference>
<reference evidence="11" key="1">
    <citation type="submission" date="2025-08" db="UniProtKB">
        <authorList>
            <consortium name="Ensembl"/>
        </authorList>
    </citation>
    <scope>IDENTIFICATION</scope>
</reference>
<keyword evidence="3" id="KW-0254">Endocytosis</keyword>
<dbReference type="Proteomes" id="UP000694569">
    <property type="component" value="Unplaced"/>
</dbReference>
<evidence type="ECO:0008006" key="13">
    <source>
        <dbReference type="Google" id="ProtNLM"/>
    </source>
</evidence>
<dbReference type="GO" id="GO:0048268">
    <property type="term" value="P:clathrin coat assembly"/>
    <property type="evidence" value="ECO:0007669"/>
    <property type="project" value="TreeGrafter"/>
</dbReference>
<feature type="domain" description="MHD" evidence="9">
    <location>
        <begin position="659"/>
        <end position="917"/>
    </location>
</feature>
<dbReference type="GO" id="GO:0072583">
    <property type="term" value="P:clathrin-dependent endocytosis"/>
    <property type="evidence" value="ECO:0007669"/>
    <property type="project" value="TreeGrafter"/>
</dbReference>
<evidence type="ECO:0000313" key="12">
    <source>
        <dbReference type="Proteomes" id="UP000694569"/>
    </source>
</evidence>
<evidence type="ECO:0000256" key="8">
    <source>
        <dbReference type="SAM" id="MobiDB-lite"/>
    </source>
</evidence>
<feature type="compositionally biased region" description="Polar residues" evidence="8">
    <location>
        <begin position="570"/>
        <end position="582"/>
    </location>
</feature>
<feature type="compositionally biased region" description="Acidic residues" evidence="8">
    <location>
        <begin position="306"/>
        <end position="315"/>
    </location>
</feature>
<evidence type="ECO:0000256" key="2">
    <source>
        <dbReference type="ARBA" id="ARBA00011064"/>
    </source>
</evidence>
<reference evidence="11" key="2">
    <citation type="submission" date="2025-09" db="UniProtKB">
        <authorList>
            <consortium name="Ensembl"/>
        </authorList>
    </citation>
    <scope>IDENTIFICATION</scope>
</reference>
<sequence length="917" mass="101893">MSYFGEHFWGDKNTGFAALYHNMKHGQLSVKELADFVRERAAVEESYSKSMQKLSKMVCSGSHLGTFAPMWEMFRVSSDKLALCHLELSKKLHDLIKEINRYGEEQVKVHKKCKEEMSGTLEAIHLLQCSSQLLQKSRDNYCSRFSEQERLRREGSPQKELDKAELKTRKAAESLRCSVEKYNGVRKEFEEKMLQSAQIFQDTEATHLRHMKRLVTAYSHSVEDTHVQIGQVQEEFKHNMENVAIEKLIRRFAETNGTGTERPEAVEFEGFRFPSSLEGVKRTWSKPFRLRGLSRREKDTHPVESSEPDCVDIPDVDEEGFTIRPEANIARDPAVHCCSSSDSDFDDDDEPRRFRILIKPPQAGDSEGDQEAEMQRLRDTVGCLIQPPAAGVSVRRQTTRTAVGVTVPHGDAQILCHTDKVTENYSSTPPSTLTNSCDAGLVMRSFPSQALFGPLLESAFEPDRFTGCPAYNLTSSPSPFSSSSPENVEDSGLDSPFHPFSGPSPDSRPWTPRDDSSPGDSLLAAPSCSDSPADLTTIMTSEPQTSENRDAWEEKIMAPSPPTIPKLGTIESSSPKPDTWDSSGRHPQLCTRSQPPVTAPRIPRSGNLNISGNQILLTPSTLSSSLSDRNFFSPPTLGAGLSLGISRGPSPVILGSQESLPVAAAFTEYVHAAFEGGNLEGSGVRILGELTMSFPGGILRVFGGTTPPPVLSFRLVYTSHVEVFTPNSDLLYSDLSQSDPNSRDFWLNMPRLTSYLQNLAEQQSAPYYNVMLLKYQVFKPGLSAAPLHLSSSWICGPSSTEFSLEYRHNVANLCDLQIMLPLEEPLSNLQMDPPARCAERRLLWQIPQTLPGKEREGWGRLCARWQPLRLRSNPLPAAAQFTCEGNNLSGVDIELVGSGYRMSLVKKRFATGKYIVC</sequence>
<dbReference type="InterPro" id="IPR001060">
    <property type="entry name" value="FCH_dom"/>
</dbReference>
<dbReference type="Gene3D" id="1.20.1270.60">
    <property type="entry name" value="Arfaptin homology (AH) domain/BAR domain"/>
    <property type="match status" value="1"/>
</dbReference>
<dbReference type="InterPro" id="IPR042735">
    <property type="entry name" value="FCHO1_F-BAR"/>
</dbReference>
<evidence type="ECO:0000256" key="1">
    <source>
        <dbReference type="ARBA" id="ARBA00004283"/>
    </source>
</evidence>
<dbReference type="InterPro" id="IPR027267">
    <property type="entry name" value="AH/BAR_dom_sf"/>
</dbReference>
<feature type="region of interest" description="Disordered" evidence="8">
    <location>
        <begin position="294"/>
        <end position="315"/>
    </location>
</feature>
<dbReference type="GO" id="GO:0030136">
    <property type="term" value="C:clathrin-coated vesicle"/>
    <property type="evidence" value="ECO:0007669"/>
    <property type="project" value="TreeGrafter"/>
</dbReference>
<dbReference type="InterPro" id="IPR028565">
    <property type="entry name" value="MHD"/>
</dbReference>
<dbReference type="OrthoDB" id="5593455at2759"/>
<feature type="region of interest" description="Disordered" evidence="8">
    <location>
        <begin position="476"/>
        <end position="536"/>
    </location>
</feature>
<evidence type="ECO:0000313" key="11">
    <source>
        <dbReference type="Ensembl" id="ENSLLEP00000027543.1"/>
    </source>
</evidence>
<dbReference type="InterPro" id="IPR054713">
    <property type="entry name" value="GMIP/FCHO2-like_FCH"/>
</dbReference>
<evidence type="ECO:0000256" key="4">
    <source>
        <dbReference type="ARBA" id="ARBA00023054"/>
    </source>
</evidence>
<dbReference type="InterPro" id="IPR031160">
    <property type="entry name" value="F_BAR_dom"/>
</dbReference>
<dbReference type="PANTHER" id="PTHR23065:SF6">
    <property type="entry name" value="F-BAR DOMAIN ONLY PROTEIN 1"/>
    <property type="match status" value="1"/>
</dbReference>
<dbReference type="AlphaFoldDB" id="A0A8C5PT40"/>
<dbReference type="PROSITE" id="PS51072">
    <property type="entry name" value="MHD"/>
    <property type="match status" value="1"/>
</dbReference>
<dbReference type="SUPFAM" id="SSF103657">
    <property type="entry name" value="BAR/IMD domain-like"/>
    <property type="match status" value="1"/>
</dbReference>
<keyword evidence="12" id="KW-1185">Reference proteome</keyword>
<evidence type="ECO:0000256" key="6">
    <source>
        <dbReference type="ARBA" id="ARBA00023176"/>
    </source>
</evidence>
<feature type="domain" description="F-BAR" evidence="10">
    <location>
        <begin position="1"/>
        <end position="248"/>
    </location>
</feature>
<dbReference type="PANTHER" id="PTHR23065">
    <property type="entry name" value="PROLINE-SERINE-THREONINE PHOSPHATASE INTERACTING PROTEIN 1"/>
    <property type="match status" value="1"/>
</dbReference>
<evidence type="ECO:0000256" key="7">
    <source>
        <dbReference type="PROSITE-ProRule" id="PRU01077"/>
    </source>
</evidence>
<evidence type="ECO:0000259" key="9">
    <source>
        <dbReference type="PROSITE" id="PS51072"/>
    </source>
</evidence>
<dbReference type="PROSITE" id="PS51741">
    <property type="entry name" value="F_BAR"/>
    <property type="match status" value="1"/>
</dbReference>
<keyword evidence="4 7" id="KW-0175">Coiled coil</keyword>
<proteinExistence type="inferred from homology"/>
<protein>
    <recommendedName>
        <fullName evidence="13">F-BAR domain only protein 1</fullName>
    </recommendedName>
</protein>
<evidence type="ECO:0000256" key="3">
    <source>
        <dbReference type="ARBA" id="ARBA00022583"/>
    </source>
</evidence>
<dbReference type="Pfam" id="PF10291">
    <property type="entry name" value="muHD"/>
    <property type="match status" value="1"/>
</dbReference>
<comment type="similarity">
    <text evidence="2">Belongs to the FCHO family.</text>
</comment>
<accession>A0A8C5PT40</accession>
<feature type="region of interest" description="Disordered" evidence="8">
    <location>
        <begin position="557"/>
        <end position="605"/>
    </location>
</feature>